<feature type="transmembrane region" description="Helical" evidence="1">
    <location>
        <begin position="124"/>
        <end position="142"/>
    </location>
</feature>
<feature type="domain" description="ABM" evidence="2">
    <location>
        <begin position="10"/>
        <end position="78"/>
    </location>
</feature>
<keyword evidence="1" id="KW-1133">Transmembrane helix</keyword>
<dbReference type="PANTHER" id="PTHR40057">
    <property type="entry name" value="SLR1162 PROTEIN"/>
    <property type="match status" value="1"/>
</dbReference>
<dbReference type="EMBL" id="LR134355">
    <property type="protein sequence ID" value="VEG50751.1"/>
    <property type="molecule type" value="Genomic_DNA"/>
</dbReference>
<protein>
    <submittedName>
        <fullName evidence="3">Uncharacterized protein conserved in bacteria</fullName>
    </submittedName>
</protein>
<name>A0A448IE69_MYCCI</name>
<keyword evidence="1" id="KW-0812">Transmembrane</keyword>
<proteinExistence type="predicted"/>
<dbReference type="Pfam" id="PF03992">
    <property type="entry name" value="ABM"/>
    <property type="match status" value="1"/>
</dbReference>
<keyword evidence="4" id="KW-1185">Reference proteome</keyword>
<gene>
    <name evidence="3" type="ORF">NCTC10485_05071</name>
</gene>
<accession>A0A448IE69</accession>
<dbReference type="InterPro" id="IPR011008">
    <property type="entry name" value="Dimeric_a/b-barrel"/>
</dbReference>
<dbReference type="SUPFAM" id="SSF54909">
    <property type="entry name" value="Dimeric alpha+beta barrel"/>
    <property type="match status" value="1"/>
</dbReference>
<evidence type="ECO:0000256" key="1">
    <source>
        <dbReference type="SAM" id="Phobius"/>
    </source>
</evidence>
<evidence type="ECO:0000313" key="3">
    <source>
        <dbReference type="EMBL" id="VEG50751.1"/>
    </source>
</evidence>
<dbReference type="Proteomes" id="UP000282551">
    <property type="component" value="Chromosome"/>
</dbReference>
<dbReference type="AlphaFoldDB" id="A0A448IE69"/>
<evidence type="ECO:0000313" key="4">
    <source>
        <dbReference type="Proteomes" id="UP000282551"/>
    </source>
</evidence>
<keyword evidence="1" id="KW-0472">Membrane</keyword>
<reference evidence="3 4" key="1">
    <citation type="submission" date="2018-12" db="EMBL/GenBank/DDBJ databases">
        <authorList>
            <consortium name="Pathogen Informatics"/>
        </authorList>
    </citation>
    <scope>NUCLEOTIDE SEQUENCE [LARGE SCALE GENOMIC DNA]</scope>
    <source>
        <strain evidence="3 4">NCTC10485</strain>
    </source>
</reference>
<dbReference type="Gene3D" id="3.30.70.100">
    <property type="match status" value="1"/>
</dbReference>
<evidence type="ECO:0000259" key="2">
    <source>
        <dbReference type="Pfam" id="PF03992"/>
    </source>
</evidence>
<dbReference type="InterPro" id="IPR007138">
    <property type="entry name" value="ABM_dom"/>
</dbReference>
<dbReference type="OrthoDB" id="1494254at2"/>
<dbReference type="PANTHER" id="PTHR40057:SF1">
    <property type="entry name" value="SLR1162 PROTEIN"/>
    <property type="match status" value="1"/>
</dbReference>
<dbReference type="InterPro" id="IPR038762">
    <property type="entry name" value="ABM_predict"/>
</dbReference>
<sequence>MTVPDPSTAVTRIARRMAKPGHERQYEQLVREMFAVMKKHRGFRGGELIPPANPGEPYQVVVNYATEADLTAWDNSADRNHILGRMREHAESEPEHRRLDVLEEWFVGPSVPASVHPPRWKTAVVTWMGIWPLASIVIWLLTPVWERMGLPFLLITAINVVFIVVFMTFLVAPLLTRLMKWFLVPGAGK</sequence>
<feature type="transmembrane region" description="Helical" evidence="1">
    <location>
        <begin position="148"/>
        <end position="172"/>
    </location>
</feature>
<dbReference type="RefSeq" id="WP_126336349.1">
    <property type="nucleotide sequence ID" value="NZ_AP022604.1"/>
</dbReference>
<organism evidence="3 4">
    <name type="scientific">Mycolicibacterium chitae</name>
    <name type="common">Mycobacterium chitae</name>
    <dbReference type="NCBI Taxonomy" id="1792"/>
    <lineage>
        <taxon>Bacteria</taxon>
        <taxon>Bacillati</taxon>
        <taxon>Actinomycetota</taxon>
        <taxon>Actinomycetes</taxon>
        <taxon>Mycobacteriales</taxon>
        <taxon>Mycobacteriaceae</taxon>
        <taxon>Mycolicibacterium</taxon>
    </lineage>
</organism>